<dbReference type="AlphaFoldDB" id="A0AAU4K676"/>
<organism evidence="4 5">
    <name type="scientific">Williamsia herbipolensis</name>
    <dbReference type="NCBI Taxonomy" id="1603258"/>
    <lineage>
        <taxon>Bacteria</taxon>
        <taxon>Bacillati</taxon>
        <taxon>Actinomycetota</taxon>
        <taxon>Actinomycetes</taxon>
        <taxon>Mycobacteriales</taxon>
        <taxon>Nocardiaceae</taxon>
        <taxon>Williamsia</taxon>
    </lineage>
</organism>
<keyword evidence="4" id="KW-0808">Transferase</keyword>
<proteinExistence type="inferred from homology"/>
<dbReference type="InterPro" id="IPR016064">
    <property type="entry name" value="NAD/diacylglycerol_kinase_sf"/>
</dbReference>
<dbReference type="PANTHER" id="PTHR12358:SF106">
    <property type="entry name" value="LIPID KINASE YEGS"/>
    <property type="match status" value="1"/>
</dbReference>
<accession>A0AAU4K676</accession>
<dbReference type="PROSITE" id="PS50146">
    <property type="entry name" value="DAGK"/>
    <property type="match status" value="1"/>
</dbReference>
<gene>
    <name evidence="4" type="ORF">OG579_06850</name>
</gene>
<keyword evidence="5" id="KW-1185">Reference proteome</keyword>
<dbReference type="GO" id="GO:0005886">
    <property type="term" value="C:plasma membrane"/>
    <property type="evidence" value="ECO:0007669"/>
    <property type="project" value="TreeGrafter"/>
</dbReference>
<dbReference type="InterPro" id="IPR050187">
    <property type="entry name" value="Lipid_Phosphate_FormReg"/>
</dbReference>
<dbReference type="InterPro" id="IPR001206">
    <property type="entry name" value="Diacylglycerol_kinase_cat_dom"/>
</dbReference>
<dbReference type="Gene3D" id="2.60.200.40">
    <property type="match status" value="1"/>
</dbReference>
<keyword evidence="4" id="KW-0418">Kinase</keyword>
<evidence type="ECO:0000313" key="5">
    <source>
        <dbReference type="Proteomes" id="UP001432128"/>
    </source>
</evidence>
<evidence type="ECO:0000256" key="1">
    <source>
        <dbReference type="ARBA" id="ARBA00001946"/>
    </source>
</evidence>
<protein>
    <submittedName>
        <fullName evidence="4">Diacylglycerol kinase family protein</fullName>
    </submittedName>
</protein>
<comment type="cofactor">
    <cofactor evidence="1">
        <name>Mg(2+)</name>
        <dbReference type="ChEBI" id="CHEBI:18420"/>
    </cofactor>
</comment>
<dbReference type="PANTHER" id="PTHR12358">
    <property type="entry name" value="SPHINGOSINE KINASE"/>
    <property type="match status" value="1"/>
</dbReference>
<dbReference type="InterPro" id="IPR017438">
    <property type="entry name" value="ATP-NAD_kinase_N"/>
</dbReference>
<dbReference type="EMBL" id="CP108021">
    <property type="protein sequence ID" value="WUM21497.1"/>
    <property type="molecule type" value="Genomic_DNA"/>
</dbReference>
<evidence type="ECO:0000313" key="4">
    <source>
        <dbReference type="EMBL" id="WUM21497.1"/>
    </source>
</evidence>
<feature type="domain" description="DAGKc" evidence="3">
    <location>
        <begin position="1"/>
        <end position="139"/>
    </location>
</feature>
<dbReference type="KEGG" id="whr:OG579_06850"/>
<dbReference type="SMART" id="SM00046">
    <property type="entry name" value="DAGKc"/>
    <property type="match status" value="1"/>
</dbReference>
<dbReference type="Gene3D" id="3.40.50.10330">
    <property type="entry name" value="Probable inorganic polyphosphate/atp-NAD kinase, domain 1"/>
    <property type="match status" value="1"/>
</dbReference>
<name>A0AAU4K676_9NOCA</name>
<reference evidence="4 5" key="1">
    <citation type="submission" date="2022-10" db="EMBL/GenBank/DDBJ databases">
        <title>The complete genomes of actinobacterial strains from the NBC collection.</title>
        <authorList>
            <person name="Joergensen T.S."/>
            <person name="Alvarez Arevalo M."/>
            <person name="Sterndorff E.B."/>
            <person name="Faurdal D."/>
            <person name="Vuksanovic O."/>
            <person name="Mourched A.-S."/>
            <person name="Charusanti P."/>
            <person name="Shaw S."/>
            <person name="Blin K."/>
            <person name="Weber T."/>
        </authorList>
    </citation>
    <scope>NUCLEOTIDE SEQUENCE [LARGE SCALE GENOMIC DNA]</scope>
    <source>
        <strain evidence="4 5">NBC_00319</strain>
    </source>
</reference>
<dbReference type="Proteomes" id="UP001432128">
    <property type="component" value="Chromosome"/>
</dbReference>
<sequence>MRALLIVNPFATSTTDAGRDALADTLSAKIDLSVELTTHRGHAGEIAARARAQGCPIVIVHGGDGTVNEVVNGLLDAPGDPIGPNPAPALAVIPGGSANVFARSLGIDPDPMKATAQLLTLLAERSRRRISLGHLSAEAPKRPGSTPSPAAASGRWFLFNAGMGVDAEVVASIEDQRNAGKPASDARYIATTVRRFISASRRPPQLSVSLPGRDTIDDVHFVFVCNANPWTFIGPRPVWTNPDTTYECGLGVFASSSMSVTRNLGIFTQLLTGRKPHARHVLTDDDVASVRLTARAPTDVQMDGDYVGKATTAAFGCVSDRLEVVAPPLSA</sequence>
<evidence type="ECO:0000259" key="3">
    <source>
        <dbReference type="PROSITE" id="PS50146"/>
    </source>
</evidence>
<evidence type="ECO:0000256" key="2">
    <source>
        <dbReference type="ARBA" id="ARBA00005983"/>
    </source>
</evidence>
<dbReference type="RefSeq" id="WP_328858550.1">
    <property type="nucleotide sequence ID" value="NZ_CP108021.1"/>
</dbReference>
<dbReference type="SUPFAM" id="SSF111331">
    <property type="entry name" value="NAD kinase/diacylglycerol kinase-like"/>
    <property type="match status" value="1"/>
</dbReference>
<dbReference type="Pfam" id="PF00781">
    <property type="entry name" value="DAGK_cat"/>
    <property type="match status" value="1"/>
</dbReference>
<comment type="similarity">
    <text evidence="2">Belongs to the diacylglycerol/lipid kinase family.</text>
</comment>
<dbReference type="GO" id="GO:0004143">
    <property type="term" value="F:ATP-dependent diacylglycerol kinase activity"/>
    <property type="evidence" value="ECO:0007669"/>
    <property type="project" value="TreeGrafter"/>
</dbReference>